<protein>
    <recommendedName>
        <fullName evidence="1">DUF5678 domain-containing protein</fullName>
    </recommendedName>
</protein>
<evidence type="ECO:0000313" key="3">
    <source>
        <dbReference type="Proteomes" id="UP000179069"/>
    </source>
</evidence>
<reference evidence="2 3" key="1">
    <citation type="journal article" date="2016" name="Nat. Commun.">
        <title>Thousands of microbial genomes shed light on interconnected biogeochemical processes in an aquifer system.</title>
        <authorList>
            <person name="Anantharaman K."/>
            <person name="Brown C.T."/>
            <person name="Hug L.A."/>
            <person name="Sharon I."/>
            <person name="Castelle C.J."/>
            <person name="Probst A.J."/>
            <person name="Thomas B.C."/>
            <person name="Singh A."/>
            <person name="Wilkins M.J."/>
            <person name="Karaoz U."/>
            <person name="Brodie E.L."/>
            <person name="Williams K.H."/>
            <person name="Hubbard S.S."/>
            <person name="Banfield J.F."/>
        </authorList>
    </citation>
    <scope>NUCLEOTIDE SEQUENCE [LARGE SCALE GENOMIC DNA]</scope>
</reference>
<dbReference type="InterPro" id="IPR043734">
    <property type="entry name" value="DUF5678"/>
</dbReference>
<dbReference type="Pfam" id="PF18929">
    <property type="entry name" value="DUF5678"/>
    <property type="match status" value="1"/>
</dbReference>
<dbReference type="AlphaFoldDB" id="A0A1G1VP83"/>
<name>A0A1G1VP83_9BACT</name>
<gene>
    <name evidence="2" type="ORF">A2785_04285</name>
</gene>
<organism evidence="2 3">
    <name type="scientific">Candidatus Chisholmbacteria bacterium RIFCSPHIGHO2_01_FULL_49_18</name>
    <dbReference type="NCBI Taxonomy" id="1797590"/>
    <lineage>
        <taxon>Bacteria</taxon>
        <taxon>Candidatus Chisholmiibacteriota</taxon>
    </lineage>
</organism>
<feature type="domain" description="DUF5678" evidence="1">
    <location>
        <begin position="12"/>
        <end position="56"/>
    </location>
</feature>
<sequence>MKPKDWTHLHPQYAGKWVAFAEDRESVVADAKTLKTLMKRASKKGFKNPIVFKVPQEMVPYVGQVNHRFPIYSPSVSSI</sequence>
<comment type="caution">
    <text evidence="2">The sequence shown here is derived from an EMBL/GenBank/DDBJ whole genome shotgun (WGS) entry which is preliminary data.</text>
</comment>
<dbReference type="Proteomes" id="UP000179069">
    <property type="component" value="Unassembled WGS sequence"/>
</dbReference>
<proteinExistence type="predicted"/>
<accession>A0A1G1VP83</accession>
<evidence type="ECO:0000259" key="1">
    <source>
        <dbReference type="Pfam" id="PF18929"/>
    </source>
</evidence>
<evidence type="ECO:0000313" key="2">
    <source>
        <dbReference type="EMBL" id="OGY17206.1"/>
    </source>
</evidence>
<dbReference type="EMBL" id="MHCI01000005">
    <property type="protein sequence ID" value="OGY17206.1"/>
    <property type="molecule type" value="Genomic_DNA"/>
</dbReference>